<sequence length="139" mass="15924">MNVLNNLYQQLVDGQQRPDGLLELNMSDCTELACGKSLHSLEMEIQEAFLRFMAAILKGYRSYLRPITQAPSEKTTDASSLFDLQGFLKSRDRSHQKFYSLMTKTQMFIRFIEECSFVSDKDASLAFFDDCVDKVQLGL</sequence>
<feature type="domain" description="UDENN" evidence="1">
    <location>
        <begin position="1"/>
        <end position="124"/>
    </location>
</feature>
<evidence type="ECO:0000313" key="3">
    <source>
        <dbReference type="Proteomes" id="UP000314982"/>
    </source>
</evidence>
<dbReference type="GO" id="GO:0032483">
    <property type="term" value="P:regulation of Rab protein signal transduction"/>
    <property type="evidence" value="ECO:0007669"/>
    <property type="project" value="TreeGrafter"/>
</dbReference>
<dbReference type="STRING" id="62062.ENSHHUP00000020693"/>
<dbReference type="SMART" id="SM00801">
    <property type="entry name" value="dDENN"/>
    <property type="match status" value="1"/>
</dbReference>
<evidence type="ECO:0000259" key="1">
    <source>
        <dbReference type="PROSITE" id="PS50211"/>
    </source>
</evidence>
<evidence type="ECO:0000313" key="2">
    <source>
        <dbReference type="Ensembl" id="ENSHHUP00000020693.1"/>
    </source>
</evidence>
<dbReference type="GeneTree" id="ENSGT00940000155836"/>
<reference evidence="2" key="2">
    <citation type="submission" date="2025-08" db="UniProtKB">
        <authorList>
            <consortium name="Ensembl"/>
        </authorList>
    </citation>
    <scope>IDENTIFICATION</scope>
</reference>
<dbReference type="InterPro" id="IPR005112">
    <property type="entry name" value="dDENN_dom"/>
</dbReference>
<name>A0A4W5KTQ9_9TELE</name>
<dbReference type="GO" id="GO:0005085">
    <property type="term" value="F:guanyl-nucleotide exchange factor activity"/>
    <property type="evidence" value="ECO:0007669"/>
    <property type="project" value="UniProtKB-ARBA"/>
</dbReference>
<proteinExistence type="predicted"/>
<reference evidence="2" key="3">
    <citation type="submission" date="2025-09" db="UniProtKB">
        <authorList>
            <consortium name="Ensembl"/>
        </authorList>
    </citation>
    <scope>IDENTIFICATION</scope>
</reference>
<dbReference type="AlphaFoldDB" id="A0A4W5KTQ9"/>
<dbReference type="Proteomes" id="UP000314982">
    <property type="component" value="Unassembled WGS sequence"/>
</dbReference>
<dbReference type="GO" id="GO:0031410">
    <property type="term" value="C:cytoplasmic vesicle"/>
    <property type="evidence" value="ECO:0007669"/>
    <property type="project" value="TreeGrafter"/>
</dbReference>
<dbReference type="PANTHER" id="PTHR12296:SF16">
    <property type="entry name" value="C-MYC PROMOTER-BINDING PROTEIN"/>
    <property type="match status" value="1"/>
</dbReference>
<accession>A0A4W5KTQ9</accession>
<dbReference type="InterPro" id="IPR051696">
    <property type="entry name" value="DENN_Domain_GEFs"/>
</dbReference>
<dbReference type="Pfam" id="PF03455">
    <property type="entry name" value="dDENN"/>
    <property type="match status" value="1"/>
</dbReference>
<dbReference type="Ensembl" id="ENSHHUT00000021464.1">
    <property type="protein sequence ID" value="ENSHHUP00000020693.1"/>
    <property type="gene ID" value="ENSHHUG00000012967.1"/>
</dbReference>
<protein>
    <recommendedName>
        <fullName evidence="1">UDENN domain-containing protein</fullName>
    </recommendedName>
</protein>
<organism evidence="2 3">
    <name type="scientific">Hucho hucho</name>
    <name type="common">huchen</name>
    <dbReference type="NCBI Taxonomy" id="62062"/>
    <lineage>
        <taxon>Eukaryota</taxon>
        <taxon>Metazoa</taxon>
        <taxon>Chordata</taxon>
        <taxon>Craniata</taxon>
        <taxon>Vertebrata</taxon>
        <taxon>Euteleostomi</taxon>
        <taxon>Actinopterygii</taxon>
        <taxon>Neopterygii</taxon>
        <taxon>Teleostei</taxon>
        <taxon>Protacanthopterygii</taxon>
        <taxon>Salmoniformes</taxon>
        <taxon>Salmonidae</taxon>
        <taxon>Salmoninae</taxon>
        <taxon>Hucho</taxon>
    </lineage>
</organism>
<dbReference type="InterPro" id="IPR037516">
    <property type="entry name" value="Tripartite_DENN"/>
</dbReference>
<reference evidence="3" key="1">
    <citation type="submission" date="2018-06" db="EMBL/GenBank/DDBJ databases">
        <title>Genome assembly of Danube salmon.</title>
        <authorList>
            <person name="Macqueen D.J."/>
            <person name="Gundappa M.K."/>
        </authorList>
    </citation>
    <scope>NUCLEOTIDE SEQUENCE [LARGE SCALE GENOMIC DNA]</scope>
</reference>
<dbReference type="PANTHER" id="PTHR12296">
    <property type="entry name" value="DENN DOMAIN-CONTAINING PROTEIN 4"/>
    <property type="match status" value="1"/>
</dbReference>
<dbReference type="PROSITE" id="PS50211">
    <property type="entry name" value="DENN"/>
    <property type="match status" value="1"/>
</dbReference>
<keyword evidence="3" id="KW-1185">Reference proteome</keyword>